<keyword evidence="2" id="KW-1185">Reference proteome</keyword>
<sequence>MLLFELNTRGGPKQILNQLHLDLPSSCRRFGAATSGCLLLVSIYKFFENSFLGLPSGCRKGMLQHGHSIELMIFWKKRR</sequence>
<comment type="caution">
    <text evidence="1">The sequence shown here is derived from an EMBL/GenBank/DDBJ whole genome shotgun (WGS) entry which is preliminary data.</text>
</comment>
<dbReference type="Proteomes" id="UP001055879">
    <property type="component" value="Linkage Group LG15"/>
</dbReference>
<evidence type="ECO:0000313" key="2">
    <source>
        <dbReference type="Proteomes" id="UP001055879"/>
    </source>
</evidence>
<reference evidence="2" key="1">
    <citation type="journal article" date="2022" name="Mol. Ecol. Resour.">
        <title>The genomes of chicory, endive, great burdock and yacon provide insights into Asteraceae palaeo-polyploidization history and plant inulin production.</title>
        <authorList>
            <person name="Fan W."/>
            <person name="Wang S."/>
            <person name="Wang H."/>
            <person name="Wang A."/>
            <person name="Jiang F."/>
            <person name="Liu H."/>
            <person name="Zhao H."/>
            <person name="Xu D."/>
            <person name="Zhang Y."/>
        </authorList>
    </citation>
    <scope>NUCLEOTIDE SEQUENCE [LARGE SCALE GENOMIC DNA]</scope>
    <source>
        <strain evidence="2">cv. Niubang</strain>
    </source>
</reference>
<evidence type="ECO:0000313" key="1">
    <source>
        <dbReference type="EMBL" id="KAI3673472.1"/>
    </source>
</evidence>
<protein>
    <submittedName>
        <fullName evidence="1">Uncharacterized protein</fullName>
    </submittedName>
</protein>
<reference evidence="1 2" key="2">
    <citation type="journal article" date="2022" name="Mol. Ecol. Resour.">
        <title>The genomes of chicory, endive, great burdock and yacon provide insights into Asteraceae paleo-polyploidization history and plant inulin production.</title>
        <authorList>
            <person name="Fan W."/>
            <person name="Wang S."/>
            <person name="Wang H."/>
            <person name="Wang A."/>
            <person name="Jiang F."/>
            <person name="Liu H."/>
            <person name="Zhao H."/>
            <person name="Xu D."/>
            <person name="Zhang Y."/>
        </authorList>
    </citation>
    <scope>NUCLEOTIDE SEQUENCE [LARGE SCALE GENOMIC DNA]</scope>
    <source>
        <strain evidence="2">cv. Niubang</strain>
    </source>
</reference>
<gene>
    <name evidence="1" type="ORF">L6452_39591</name>
</gene>
<organism evidence="1 2">
    <name type="scientific">Arctium lappa</name>
    <name type="common">Greater burdock</name>
    <name type="synonym">Lappa major</name>
    <dbReference type="NCBI Taxonomy" id="4217"/>
    <lineage>
        <taxon>Eukaryota</taxon>
        <taxon>Viridiplantae</taxon>
        <taxon>Streptophyta</taxon>
        <taxon>Embryophyta</taxon>
        <taxon>Tracheophyta</taxon>
        <taxon>Spermatophyta</taxon>
        <taxon>Magnoliopsida</taxon>
        <taxon>eudicotyledons</taxon>
        <taxon>Gunneridae</taxon>
        <taxon>Pentapetalae</taxon>
        <taxon>asterids</taxon>
        <taxon>campanulids</taxon>
        <taxon>Asterales</taxon>
        <taxon>Asteraceae</taxon>
        <taxon>Carduoideae</taxon>
        <taxon>Cardueae</taxon>
        <taxon>Arctiinae</taxon>
        <taxon>Arctium</taxon>
    </lineage>
</organism>
<accession>A0ACB8XUF3</accession>
<proteinExistence type="predicted"/>
<name>A0ACB8XUF3_ARCLA</name>
<dbReference type="EMBL" id="CM042061">
    <property type="protein sequence ID" value="KAI3673472.1"/>
    <property type="molecule type" value="Genomic_DNA"/>
</dbReference>